<dbReference type="AlphaFoldDB" id="A0A1A9N6U5"/>
<dbReference type="EMBL" id="LXJZ01000119">
    <property type="protein sequence ID" value="OAJ59829.1"/>
    <property type="molecule type" value="Genomic_DNA"/>
</dbReference>
<dbReference type="PROSITE" id="PS50977">
    <property type="entry name" value="HTH_TETR_2"/>
    <property type="match status" value="1"/>
</dbReference>
<dbReference type="STRING" id="1462993.A6V36_26030"/>
<dbReference type="EMBL" id="LXKA01000254">
    <property type="protein sequence ID" value="OAJ59729.1"/>
    <property type="molecule type" value="Genomic_DNA"/>
</dbReference>
<dbReference type="Gene3D" id="1.10.10.60">
    <property type="entry name" value="Homeodomain-like"/>
    <property type="match status" value="1"/>
</dbReference>
<evidence type="ECO:0000256" key="4">
    <source>
        <dbReference type="PROSITE-ProRule" id="PRU00335"/>
    </source>
</evidence>
<dbReference type="Pfam" id="PF00440">
    <property type="entry name" value="TetR_N"/>
    <property type="match status" value="1"/>
</dbReference>
<evidence type="ECO:0000256" key="3">
    <source>
        <dbReference type="ARBA" id="ARBA00023163"/>
    </source>
</evidence>
<dbReference type="OrthoDB" id="9798857at2"/>
<evidence type="ECO:0000256" key="1">
    <source>
        <dbReference type="ARBA" id="ARBA00023015"/>
    </source>
</evidence>
<dbReference type="SUPFAM" id="SSF48498">
    <property type="entry name" value="Tetracyclin repressor-like, C-terminal domain"/>
    <property type="match status" value="1"/>
</dbReference>
<dbReference type="InterPro" id="IPR001647">
    <property type="entry name" value="HTH_TetR"/>
</dbReference>
<dbReference type="PRINTS" id="PR00455">
    <property type="entry name" value="HTHTETR"/>
</dbReference>
<evidence type="ECO:0000313" key="7">
    <source>
        <dbReference type="EMBL" id="OAJ59829.1"/>
    </source>
</evidence>
<dbReference type="SUPFAM" id="SSF46689">
    <property type="entry name" value="Homeodomain-like"/>
    <property type="match status" value="1"/>
</dbReference>
<comment type="caution">
    <text evidence="6">The sequence shown here is derived from an EMBL/GenBank/DDBJ whole genome shotgun (WGS) entry which is preliminary data.</text>
</comment>
<evidence type="ECO:0000313" key="8">
    <source>
        <dbReference type="Proteomes" id="UP000077961"/>
    </source>
</evidence>
<keyword evidence="1" id="KW-0805">Transcription regulation</keyword>
<dbReference type="InterPro" id="IPR009057">
    <property type="entry name" value="Homeodomain-like_sf"/>
</dbReference>
<evidence type="ECO:0000256" key="2">
    <source>
        <dbReference type="ARBA" id="ARBA00023125"/>
    </source>
</evidence>
<evidence type="ECO:0000313" key="9">
    <source>
        <dbReference type="Proteomes" id="UP000078116"/>
    </source>
</evidence>
<feature type="domain" description="HTH tetR-type" evidence="5">
    <location>
        <begin position="9"/>
        <end position="69"/>
    </location>
</feature>
<name>A0A1A9N6U5_9BURK</name>
<evidence type="ECO:0000259" key="5">
    <source>
        <dbReference type="PROSITE" id="PS50977"/>
    </source>
</evidence>
<dbReference type="Proteomes" id="UP000078116">
    <property type="component" value="Unassembled WGS sequence"/>
</dbReference>
<dbReference type="GO" id="GO:0003677">
    <property type="term" value="F:DNA binding"/>
    <property type="evidence" value="ECO:0007669"/>
    <property type="project" value="UniProtKB-UniRule"/>
</dbReference>
<dbReference type="PANTHER" id="PTHR47506:SF7">
    <property type="entry name" value="TRANSCRIPTIONAL REGULATORY PROTEIN"/>
    <property type="match status" value="1"/>
</dbReference>
<gene>
    <name evidence="7" type="ORF">A6V36_26030</name>
    <name evidence="6" type="ORF">A6V37_26610</name>
</gene>
<proteinExistence type="predicted"/>
<feature type="DNA-binding region" description="H-T-H motif" evidence="4">
    <location>
        <begin position="32"/>
        <end position="51"/>
    </location>
</feature>
<accession>A0A1A9N6U5</accession>
<organism evidence="6 9">
    <name type="scientific">Paraburkholderia ginsengiterrae</name>
    <dbReference type="NCBI Taxonomy" id="1462993"/>
    <lineage>
        <taxon>Bacteria</taxon>
        <taxon>Pseudomonadati</taxon>
        <taxon>Pseudomonadota</taxon>
        <taxon>Betaproteobacteria</taxon>
        <taxon>Burkholderiales</taxon>
        <taxon>Burkholderiaceae</taxon>
        <taxon>Paraburkholderia</taxon>
    </lineage>
</organism>
<dbReference type="Proteomes" id="UP000077961">
    <property type="component" value="Unassembled WGS sequence"/>
</dbReference>
<evidence type="ECO:0000313" key="6">
    <source>
        <dbReference type="EMBL" id="OAJ59729.1"/>
    </source>
</evidence>
<protein>
    <submittedName>
        <fullName evidence="6">TetR family transcriptional regulator</fullName>
    </submittedName>
</protein>
<keyword evidence="2 4" id="KW-0238">DNA-binding</keyword>
<keyword evidence="8" id="KW-1185">Reference proteome</keyword>
<reference evidence="8 9" key="1">
    <citation type="submission" date="2016-04" db="EMBL/GenBank/DDBJ databases">
        <title>Reclassification of Paraburkholderia panaciterrae (Farh et al. 2015) Dobritsa &amp; Samadpour 2016 as a later homotypic synonym of Paraburkholderia ginsengiterrae (Farh et al. 2015) Dobritsa &amp; Samadpour 2016.</title>
        <authorList>
            <person name="Dobritsa A.P."/>
            <person name="Kutumbaka K."/>
            <person name="Samadpour M."/>
        </authorList>
    </citation>
    <scope>NUCLEOTIDE SEQUENCE [LARGE SCALE GENOMIC DNA]</scope>
    <source>
        <strain evidence="6 9">DCY85</strain>
        <strain evidence="7 8">DCY85-1</strain>
    </source>
</reference>
<dbReference type="PANTHER" id="PTHR47506">
    <property type="entry name" value="TRANSCRIPTIONAL REGULATORY PROTEIN"/>
    <property type="match status" value="1"/>
</dbReference>
<dbReference type="InterPro" id="IPR036271">
    <property type="entry name" value="Tet_transcr_reg_TetR-rel_C_sf"/>
</dbReference>
<dbReference type="RefSeq" id="WP_064267365.1">
    <property type="nucleotide sequence ID" value="NZ_LXJZ01000119.1"/>
</dbReference>
<sequence length="193" mass="20325">MRYKAGHKEEARDRILDAAGRGFRRLGFGGIGVDGLAKEAGVTSGAFYGHFPSKAEAFKAAAVAGLVQLREAIGQLRANEGDAWLGKFVEFYMSVRRTCELGESCALQSLTPEVARAGDETKAAYEVELLGVVEAVAQGLPNGTLSVRRKTAWAILSILSGGVSIARSAADPKTGAQIAAGIKDAVMTLVDKR</sequence>
<keyword evidence="3" id="KW-0804">Transcription</keyword>
<dbReference type="Gene3D" id="1.10.357.10">
    <property type="entry name" value="Tetracycline Repressor, domain 2"/>
    <property type="match status" value="1"/>
</dbReference>